<dbReference type="EMBL" id="JBHTFQ010000002">
    <property type="protein sequence ID" value="MFC7703689.1"/>
    <property type="molecule type" value="Genomic_DNA"/>
</dbReference>
<name>A0ABW2UGA1_9RHOB</name>
<protein>
    <submittedName>
        <fullName evidence="2">Nuclear transport factor 2 family protein</fullName>
    </submittedName>
</protein>
<dbReference type="Proteomes" id="UP001596516">
    <property type="component" value="Unassembled WGS sequence"/>
</dbReference>
<dbReference type="RefSeq" id="WP_377400454.1">
    <property type="nucleotide sequence ID" value="NZ_JBHTFQ010000002.1"/>
</dbReference>
<comment type="caution">
    <text evidence="2">The sequence shown here is derived from an EMBL/GenBank/DDBJ whole genome shotgun (WGS) entry which is preliminary data.</text>
</comment>
<dbReference type="Gene3D" id="3.10.450.50">
    <property type="match status" value="1"/>
</dbReference>
<organism evidence="2 3">
    <name type="scientific">Plastorhodobacter daqingensis</name>
    <dbReference type="NCBI Taxonomy" id="1387281"/>
    <lineage>
        <taxon>Bacteria</taxon>
        <taxon>Pseudomonadati</taxon>
        <taxon>Pseudomonadota</taxon>
        <taxon>Alphaproteobacteria</taxon>
        <taxon>Rhodobacterales</taxon>
        <taxon>Paracoccaceae</taxon>
        <taxon>Plastorhodobacter</taxon>
    </lineage>
</organism>
<keyword evidence="3" id="KW-1185">Reference proteome</keyword>
<gene>
    <name evidence="2" type="ORF">ACFQXB_05730</name>
</gene>
<dbReference type="SUPFAM" id="SSF54427">
    <property type="entry name" value="NTF2-like"/>
    <property type="match status" value="1"/>
</dbReference>
<dbReference type="InterPro" id="IPR037401">
    <property type="entry name" value="SnoaL-like"/>
</dbReference>
<accession>A0ABW2UGA1</accession>
<evidence type="ECO:0000313" key="2">
    <source>
        <dbReference type="EMBL" id="MFC7703689.1"/>
    </source>
</evidence>
<dbReference type="InterPro" id="IPR032710">
    <property type="entry name" value="NTF2-like_dom_sf"/>
</dbReference>
<dbReference type="CDD" id="cd00531">
    <property type="entry name" value="NTF2_like"/>
    <property type="match status" value="1"/>
</dbReference>
<feature type="domain" description="SnoaL-like" evidence="1">
    <location>
        <begin position="12"/>
        <end position="135"/>
    </location>
</feature>
<reference evidence="3" key="1">
    <citation type="journal article" date="2019" name="Int. J. Syst. Evol. Microbiol.">
        <title>The Global Catalogue of Microorganisms (GCM) 10K type strain sequencing project: providing services to taxonomists for standard genome sequencing and annotation.</title>
        <authorList>
            <consortium name="The Broad Institute Genomics Platform"/>
            <consortium name="The Broad Institute Genome Sequencing Center for Infectious Disease"/>
            <person name="Wu L."/>
            <person name="Ma J."/>
        </authorList>
    </citation>
    <scope>NUCLEOTIDE SEQUENCE [LARGE SCALE GENOMIC DNA]</scope>
    <source>
        <strain evidence="3">CGMCC 1.12750</strain>
    </source>
</reference>
<dbReference type="Pfam" id="PF13577">
    <property type="entry name" value="SnoaL_4"/>
    <property type="match status" value="1"/>
</dbReference>
<evidence type="ECO:0000313" key="3">
    <source>
        <dbReference type="Proteomes" id="UP001596516"/>
    </source>
</evidence>
<evidence type="ECO:0000259" key="1">
    <source>
        <dbReference type="Pfam" id="PF13577"/>
    </source>
</evidence>
<proteinExistence type="predicted"/>
<sequence length="152" mass="16774">MDAGRDPLRTGDRLAITALNDRFGEALDHAKLDQFLDLFADGVIYVNGDRVLRGVEELRAFFMARAEAGRVSRHIYSGLQITFDQGGRATGRSVWLTFAGEGPVPVSRTDPFVVADVTDEYRRDDAGTWRIATRHIRPVFRNPAIAAVGAKA</sequence>